<dbReference type="InterPro" id="IPR029033">
    <property type="entry name" value="His_PPase_superfam"/>
</dbReference>
<dbReference type="Gene3D" id="3.40.50.1240">
    <property type="entry name" value="Phosphoglycerate mutase-like"/>
    <property type="match status" value="1"/>
</dbReference>
<dbReference type="PANTHER" id="PTHR48100">
    <property type="entry name" value="BROAD-SPECIFICITY PHOSPHATASE YOR283W-RELATED"/>
    <property type="match status" value="1"/>
</dbReference>
<sequence length="199" mass="22559">MLQTLYFVRHTETTLSGKLLGQTDPPLTEQSQNQLLKTLHSLPKPNRVLSSPRLRCQVVAKAFSEKLDAEFTVVNALQEMNFGDWDGKSYEWLWQHTCSPSVGDFWQNPWSVTPPQGESMACFNSRIKAWWRTFTSQSSDDTIVIVTHGGVMKQLLAHWLALPEGAINHLNCFEVGYGKVIQVSVFYDGQGKAWPKVVF</sequence>
<evidence type="ECO:0008006" key="3">
    <source>
        <dbReference type="Google" id="ProtNLM"/>
    </source>
</evidence>
<evidence type="ECO:0000313" key="1">
    <source>
        <dbReference type="EMBL" id="KID54788.1"/>
    </source>
</evidence>
<proteinExistence type="predicted"/>
<protein>
    <recommendedName>
        <fullName evidence="3">Alpha-ribazole phosphatase</fullName>
    </recommendedName>
</protein>
<dbReference type="InterPro" id="IPR050275">
    <property type="entry name" value="PGM_Phosphatase"/>
</dbReference>
<organism evidence="1 2">
    <name type="scientific">Pseudoalteromonas luteoviolacea</name>
    <dbReference type="NCBI Taxonomy" id="43657"/>
    <lineage>
        <taxon>Bacteria</taxon>
        <taxon>Pseudomonadati</taxon>
        <taxon>Pseudomonadota</taxon>
        <taxon>Gammaproteobacteria</taxon>
        <taxon>Alteromonadales</taxon>
        <taxon>Pseudoalteromonadaceae</taxon>
        <taxon>Pseudoalteromonas</taxon>
    </lineage>
</organism>
<gene>
    <name evidence="1" type="ORF">JF50_23270</name>
</gene>
<dbReference type="Proteomes" id="UP000031327">
    <property type="component" value="Unassembled WGS sequence"/>
</dbReference>
<dbReference type="AlphaFoldDB" id="A0A0C1MK33"/>
<reference evidence="1 2" key="1">
    <citation type="submission" date="2014-12" db="EMBL/GenBank/DDBJ databases">
        <title>Draft Genome Sequence of Pseudoalteromonas luteoviolacea HI1.</title>
        <authorList>
            <person name="Asahina A.Y."/>
            <person name="Hadfield M.G."/>
        </authorList>
    </citation>
    <scope>NUCLEOTIDE SEQUENCE [LARGE SCALE GENOMIC DNA]</scope>
    <source>
        <strain evidence="1 2">HI1</strain>
    </source>
</reference>
<dbReference type="SUPFAM" id="SSF53254">
    <property type="entry name" value="Phosphoglycerate mutase-like"/>
    <property type="match status" value="1"/>
</dbReference>
<name>A0A0C1MK33_9GAMM</name>
<accession>A0A0C1MK33</accession>
<dbReference type="RefSeq" id="WP_039611685.1">
    <property type="nucleotide sequence ID" value="NZ_JWIC01000010.1"/>
</dbReference>
<dbReference type="PANTHER" id="PTHR48100:SF1">
    <property type="entry name" value="HISTIDINE PHOSPHATASE FAMILY PROTEIN-RELATED"/>
    <property type="match status" value="1"/>
</dbReference>
<dbReference type="InterPro" id="IPR013078">
    <property type="entry name" value="His_Pase_superF_clade-1"/>
</dbReference>
<evidence type="ECO:0000313" key="2">
    <source>
        <dbReference type="Proteomes" id="UP000031327"/>
    </source>
</evidence>
<dbReference type="Pfam" id="PF00300">
    <property type="entry name" value="His_Phos_1"/>
    <property type="match status" value="1"/>
</dbReference>
<dbReference type="EMBL" id="JWIC01000010">
    <property type="protein sequence ID" value="KID54788.1"/>
    <property type="molecule type" value="Genomic_DNA"/>
</dbReference>
<dbReference type="OrthoDB" id="9783269at2"/>
<dbReference type="GO" id="GO:0016791">
    <property type="term" value="F:phosphatase activity"/>
    <property type="evidence" value="ECO:0007669"/>
    <property type="project" value="TreeGrafter"/>
</dbReference>
<dbReference type="SMART" id="SM00855">
    <property type="entry name" value="PGAM"/>
    <property type="match status" value="1"/>
</dbReference>
<comment type="caution">
    <text evidence="1">The sequence shown here is derived from an EMBL/GenBank/DDBJ whole genome shotgun (WGS) entry which is preliminary data.</text>
</comment>
<dbReference type="GO" id="GO:0005737">
    <property type="term" value="C:cytoplasm"/>
    <property type="evidence" value="ECO:0007669"/>
    <property type="project" value="TreeGrafter"/>
</dbReference>
<dbReference type="CDD" id="cd07067">
    <property type="entry name" value="HP_PGM_like"/>
    <property type="match status" value="1"/>
</dbReference>